<sequence length="504" mass="54068">MNFTFKFYIALATITISLNLNAQNKVGINTTDIDDSVILDVTSTDKGLLIPRINLISVFNTTTPINTPEIGLIIWNTNASVLNGNGVGYYYYNGLQWTKFQNPSTLDKAYDSGGPGNGRLIFADASAVKITATDGLYITGTFGSGVNIDSEESGAGTRLFFNPRNAAFKAGSTLGPTFSANESRNYSFGFGFDIETRSGRGFAANNETATNTQGTNASAFGYLSEARQNSSFVTGTSNFSTQNNSISFGSNNNTKGRSGWASGDNNIAESVGEIAFGTYAKQYPRFNQNEDDADPSNDDMDSHNENHSADRVFVIGNGNSIVSNNAIEIWKTGVIEINEAYEIPIADGASNNIILTNGSGIANWQTQNNIVDPYTHLQMFTSSTPYIMNNTGANTDLPNFDLGVIPTVFSALGSLEVRMIVYYTNKAGSIPTLRVRADNGILSTNILGAGTFTDFPLSGTNGVIDTGWRNWNAGITPYEIHLNGSVSSGSSLSIQSAYLLIKSR</sequence>
<dbReference type="SUPFAM" id="SSF101967">
    <property type="entry name" value="Adhesin YadA, collagen-binding domain"/>
    <property type="match status" value="1"/>
</dbReference>
<feature type="compositionally biased region" description="Acidic residues" evidence="1">
    <location>
        <begin position="289"/>
        <end position="299"/>
    </location>
</feature>
<keyword evidence="2" id="KW-0732">Signal</keyword>
<feature type="chain" id="PRO_5015622182" evidence="2">
    <location>
        <begin position="23"/>
        <end position="504"/>
    </location>
</feature>
<dbReference type="InterPro" id="IPR011049">
    <property type="entry name" value="Serralysin-like_metalloprot_C"/>
</dbReference>
<dbReference type="EMBL" id="PXOQ01000009">
    <property type="protein sequence ID" value="PSG88500.1"/>
    <property type="molecule type" value="Genomic_DNA"/>
</dbReference>
<evidence type="ECO:0000256" key="1">
    <source>
        <dbReference type="SAM" id="MobiDB-lite"/>
    </source>
</evidence>
<protein>
    <submittedName>
        <fullName evidence="3">Uncharacterized protein</fullName>
    </submittedName>
</protein>
<dbReference type="Proteomes" id="UP000238426">
    <property type="component" value="Unassembled WGS sequence"/>
</dbReference>
<evidence type="ECO:0000313" key="4">
    <source>
        <dbReference type="Proteomes" id="UP000238426"/>
    </source>
</evidence>
<accession>A0A2T1N9F0</accession>
<dbReference type="RefSeq" id="WP_106463639.1">
    <property type="nucleotide sequence ID" value="NZ_PXOQ01000009.1"/>
</dbReference>
<evidence type="ECO:0000313" key="3">
    <source>
        <dbReference type="EMBL" id="PSG88500.1"/>
    </source>
</evidence>
<organism evidence="3 4">
    <name type="scientific">Aurantibacter aestuarii</name>
    <dbReference type="NCBI Taxonomy" id="1266046"/>
    <lineage>
        <taxon>Bacteria</taxon>
        <taxon>Pseudomonadati</taxon>
        <taxon>Bacteroidota</taxon>
        <taxon>Flavobacteriia</taxon>
        <taxon>Flavobacteriales</taxon>
        <taxon>Flavobacteriaceae</taxon>
        <taxon>Aurantibacter</taxon>
    </lineage>
</organism>
<keyword evidence="4" id="KW-1185">Reference proteome</keyword>
<feature type="signal peptide" evidence="2">
    <location>
        <begin position="1"/>
        <end position="22"/>
    </location>
</feature>
<gene>
    <name evidence="3" type="ORF">C7H52_09375</name>
</gene>
<comment type="caution">
    <text evidence="3">The sequence shown here is derived from an EMBL/GenBank/DDBJ whole genome shotgun (WGS) entry which is preliminary data.</text>
</comment>
<dbReference type="AlphaFoldDB" id="A0A2T1N9F0"/>
<feature type="region of interest" description="Disordered" evidence="1">
    <location>
        <begin position="286"/>
        <end position="305"/>
    </location>
</feature>
<dbReference type="OrthoDB" id="1247310at2"/>
<reference evidence="3 4" key="1">
    <citation type="submission" date="2018-03" db="EMBL/GenBank/DDBJ databases">
        <title>Mesoflavibacter sp. HG37 and Mesoflavibacter sp. HG96 sp.nov., two marine bacteria isolated from seawater of Western Pacific Ocean.</title>
        <authorList>
            <person name="Cheng H."/>
            <person name="Wu Y.-H."/>
            <person name="Guo L.-L."/>
            <person name="Xu X.-W."/>
        </authorList>
    </citation>
    <scope>NUCLEOTIDE SEQUENCE [LARGE SCALE GENOMIC DNA]</scope>
    <source>
        <strain evidence="3 4">KCTC 32269</strain>
    </source>
</reference>
<proteinExistence type="predicted"/>
<evidence type="ECO:0000256" key="2">
    <source>
        <dbReference type="SAM" id="SignalP"/>
    </source>
</evidence>
<name>A0A2T1N9F0_9FLAO</name>
<dbReference type="Gene3D" id="2.150.10.10">
    <property type="entry name" value="Serralysin-like metalloprotease, C-terminal"/>
    <property type="match status" value="1"/>
</dbReference>